<dbReference type="Pfam" id="PF02654">
    <property type="entry name" value="CobS"/>
    <property type="match status" value="1"/>
</dbReference>
<evidence type="ECO:0000256" key="3">
    <source>
        <dbReference type="ARBA" id="ARBA00004663"/>
    </source>
</evidence>
<protein>
    <recommendedName>
        <fullName evidence="6 19">Adenosylcobinamide-GDP ribazoletransferase</fullName>
        <ecNumber evidence="5 19">2.7.8.26</ecNumber>
    </recommendedName>
    <alternativeName>
        <fullName evidence="16 19">Cobalamin synthase</fullName>
    </alternativeName>
    <alternativeName>
        <fullName evidence="15 19">Cobalamin-5'-phosphate synthase</fullName>
    </alternativeName>
</protein>
<evidence type="ECO:0000313" key="22">
    <source>
        <dbReference type="Proteomes" id="UP000596977"/>
    </source>
</evidence>
<evidence type="ECO:0000256" key="12">
    <source>
        <dbReference type="ARBA" id="ARBA00022989"/>
    </source>
</evidence>
<evidence type="ECO:0000256" key="2">
    <source>
        <dbReference type="ARBA" id="ARBA00004651"/>
    </source>
</evidence>
<dbReference type="EMBL" id="BMKB01000003">
    <property type="protein sequence ID" value="GGA49018.1"/>
    <property type="molecule type" value="Genomic_DNA"/>
</dbReference>
<dbReference type="GO" id="GO:0009236">
    <property type="term" value="P:cobalamin biosynthetic process"/>
    <property type="evidence" value="ECO:0007669"/>
    <property type="project" value="UniProtKB-UniRule"/>
</dbReference>
<feature type="transmembrane region" description="Helical" evidence="19">
    <location>
        <begin position="133"/>
        <end position="155"/>
    </location>
</feature>
<dbReference type="InterPro" id="IPR003805">
    <property type="entry name" value="CobS"/>
</dbReference>
<organism evidence="21 22">
    <name type="scientific">Pelagibacterium lentulum</name>
    <dbReference type="NCBI Taxonomy" id="2029865"/>
    <lineage>
        <taxon>Bacteria</taxon>
        <taxon>Pseudomonadati</taxon>
        <taxon>Pseudomonadota</taxon>
        <taxon>Alphaproteobacteria</taxon>
        <taxon>Hyphomicrobiales</taxon>
        <taxon>Devosiaceae</taxon>
        <taxon>Pelagibacterium</taxon>
    </lineage>
</organism>
<evidence type="ECO:0000256" key="13">
    <source>
        <dbReference type="ARBA" id="ARBA00023136"/>
    </source>
</evidence>
<feature type="transmembrane region" description="Helical" evidence="19">
    <location>
        <begin position="80"/>
        <end position="100"/>
    </location>
</feature>
<dbReference type="EC" id="2.7.8.26" evidence="5 19"/>
<feature type="compositionally biased region" description="Polar residues" evidence="20">
    <location>
        <begin position="1"/>
        <end position="20"/>
    </location>
</feature>
<comment type="catalytic activity">
    <reaction evidence="17 19">
        <text>alpha-ribazole + adenosylcob(III)inamide-GDP = adenosylcob(III)alamin + GMP + H(+)</text>
        <dbReference type="Rhea" id="RHEA:16049"/>
        <dbReference type="ChEBI" id="CHEBI:10329"/>
        <dbReference type="ChEBI" id="CHEBI:15378"/>
        <dbReference type="ChEBI" id="CHEBI:18408"/>
        <dbReference type="ChEBI" id="CHEBI:58115"/>
        <dbReference type="ChEBI" id="CHEBI:60487"/>
        <dbReference type="EC" id="2.7.8.26"/>
    </reaction>
</comment>
<evidence type="ECO:0000256" key="14">
    <source>
        <dbReference type="ARBA" id="ARBA00025228"/>
    </source>
</evidence>
<evidence type="ECO:0000256" key="15">
    <source>
        <dbReference type="ARBA" id="ARBA00032605"/>
    </source>
</evidence>
<accession>A0A916RC40</accession>
<feature type="transmembrane region" description="Helical" evidence="19">
    <location>
        <begin position="255"/>
        <end position="276"/>
    </location>
</feature>
<evidence type="ECO:0000256" key="17">
    <source>
        <dbReference type="ARBA" id="ARBA00048623"/>
    </source>
</evidence>
<comment type="cofactor">
    <cofactor evidence="1 19">
        <name>Mg(2+)</name>
        <dbReference type="ChEBI" id="CHEBI:18420"/>
    </cofactor>
</comment>
<feature type="region of interest" description="Disordered" evidence="20">
    <location>
        <begin position="1"/>
        <end position="21"/>
    </location>
</feature>
<keyword evidence="12 19" id="KW-1133">Transmembrane helix</keyword>
<evidence type="ECO:0000256" key="9">
    <source>
        <dbReference type="ARBA" id="ARBA00022679"/>
    </source>
</evidence>
<dbReference type="GO" id="GO:0051073">
    <property type="term" value="F:adenosylcobinamide-GDP ribazoletransferase activity"/>
    <property type="evidence" value="ECO:0007669"/>
    <property type="project" value="UniProtKB-UniRule"/>
</dbReference>
<evidence type="ECO:0000256" key="11">
    <source>
        <dbReference type="ARBA" id="ARBA00022842"/>
    </source>
</evidence>
<evidence type="ECO:0000256" key="7">
    <source>
        <dbReference type="ARBA" id="ARBA00022475"/>
    </source>
</evidence>
<evidence type="ECO:0000256" key="4">
    <source>
        <dbReference type="ARBA" id="ARBA00010561"/>
    </source>
</evidence>
<comment type="pathway">
    <text evidence="3 19">Cofactor biosynthesis; adenosylcobalamin biosynthesis; adenosylcobalamin from cob(II)yrinate a,c-diamide: step 7/7.</text>
</comment>
<feature type="transmembrane region" description="Helical" evidence="19">
    <location>
        <begin position="161"/>
        <end position="180"/>
    </location>
</feature>
<proteinExistence type="inferred from homology"/>
<comment type="catalytic activity">
    <reaction evidence="18 19">
        <text>alpha-ribazole 5'-phosphate + adenosylcob(III)inamide-GDP = adenosylcob(III)alamin 5'-phosphate + GMP + H(+)</text>
        <dbReference type="Rhea" id="RHEA:23560"/>
        <dbReference type="ChEBI" id="CHEBI:15378"/>
        <dbReference type="ChEBI" id="CHEBI:57918"/>
        <dbReference type="ChEBI" id="CHEBI:58115"/>
        <dbReference type="ChEBI" id="CHEBI:60487"/>
        <dbReference type="ChEBI" id="CHEBI:60493"/>
        <dbReference type="EC" id="2.7.8.26"/>
    </reaction>
</comment>
<dbReference type="PANTHER" id="PTHR34148:SF1">
    <property type="entry name" value="ADENOSYLCOBINAMIDE-GDP RIBAZOLETRANSFERASE"/>
    <property type="match status" value="1"/>
</dbReference>
<dbReference type="AlphaFoldDB" id="A0A916RC40"/>
<evidence type="ECO:0000256" key="10">
    <source>
        <dbReference type="ARBA" id="ARBA00022692"/>
    </source>
</evidence>
<feature type="transmembrane region" description="Helical" evidence="19">
    <location>
        <begin position="201"/>
        <end position="218"/>
    </location>
</feature>
<evidence type="ECO:0000256" key="5">
    <source>
        <dbReference type="ARBA" id="ARBA00013200"/>
    </source>
</evidence>
<keyword evidence="9 19" id="KW-0808">Transferase</keyword>
<keyword evidence="7 19" id="KW-1003">Cell membrane</keyword>
<dbReference type="RefSeq" id="WP_127074204.1">
    <property type="nucleotide sequence ID" value="NZ_BMKB01000003.1"/>
</dbReference>
<keyword evidence="11 19" id="KW-0460">Magnesium</keyword>
<sequence>MNDDNNGAQNARNDNLSPPESGNLFADMVMALRFYSRLPTGSSPHEVPSLNRIAMAVPLASLIMGLPGAAVLFICVLGGMPPLFSAVLAVAVFAVITGAMSEDAAADAADGLFGGASPERRLEILKDSRHGTYGVLAIVFVVGLKVSALAAIAAVNVFAAALIWMAAGMIARSGSLYVAFRLAPARKTGAAAAVGELSRNAFVLGLVFASIIGVVLAARFTGLMGLGVGLALAAAVAWGWTRLCERLVGGSTGDLIGALQALLEIVLLGTFMRMVVG</sequence>
<dbReference type="GO" id="GO:0005886">
    <property type="term" value="C:plasma membrane"/>
    <property type="evidence" value="ECO:0007669"/>
    <property type="project" value="UniProtKB-SubCell"/>
</dbReference>
<evidence type="ECO:0000256" key="19">
    <source>
        <dbReference type="HAMAP-Rule" id="MF_00719"/>
    </source>
</evidence>
<keyword evidence="22" id="KW-1185">Reference proteome</keyword>
<evidence type="ECO:0000313" key="21">
    <source>
        <dbReference type="EMBL" id="GGA49018.1"/>
    </source>
</evidence>
<comment type="caution">
    <text evidence="21">The sequence shown here is derived from an EMBL/GenBank/DDBJ whole genome shotgun (WGS) entry which is preliminary data.</text>
</comment>
<dbReference type="Proteomes" id="UP000596977">
    <property type="component" value="Unassembled WGS sequence"/>
</dbReference>
<feature type="transmembrane region" description="Helical" evidence="19">
    <location>
        <begin position="224"/>
        <end position="243"/>
    </location>
</feature>
<reference evidence="21 22" key="1">
    <citation type="journal article" date="2014" name="Int. J. Syst. Evol. Microbiol.">
        <title>Complete genome sequence of Corynebacterium casei LMG S-19264T (=DSM 44701T), isolated from a smear-ripened cheese.</title>
        <authorList>
            <consortium name="US DOE Joint Genome Institute (JGI-PGF)"/>
            <person name="Walter F."/>
            <person name="Albersmeier A."/>
            <person name="Kalinowski J."/>
            <person name="Ruckert C."/>
        </authorList>
    </citation>
    <scope>NUCLEOTIDE SEQUENCE [LARGE SCALE GENOMIC DNA]</scope>
    <source>
        <strain evidence="21 22">CGMCC 1.15896</strain>
    </source>
</reference>
<keyword evidence="8 19" id="KW-0169">Cobalamin biosynthesis</keyword>
<dbReference type="OrthoDB" id="9794626at2"/>
<comment type="similarity">
    <text evidence="4 19">Belongs to the CobS family.</text>
</comment>
<dbReference type="PANTHER" id="PTHR34148">
    <property type="entry name" value="ADENOSYLCOBINAMIDE-GDP RIBAZOLETRANSFERASE"/>
    <property type="match status" value="1"/>
</dbReference>
<evidence type="ECO:0000256" key="6">
    <source>
        <dbReference type="ARBA" id="ARBA00015850"/>
    </source>
</evidence>
<comment type="subcellular location">
    <subcellularLocation>
        <location evidence="2 19">Cell membrane</location>
        <topology evidence="2 19">Multi-pass membrane protein</topology>
    </subcellularLocation>
</comment>
<gene>
    <name evidence="19 21" type="primary">cobS</name>
    <name evidence="21" type="ORF">GCM10011499_18580</name>
</gene>
<keyword evidence="13 19" id="KW-0472">Membrane</keyword>
<evidence type="ECO:0000256" key="1">
    <source>
        <dbReference type="ARBA" id="ARBA00001946"/>
    </source>
</evidence>
<comment type="function">
    <text evidence="14 19">Joins adenosylcobinamide-GDP and alpha-ribazole to generate adenosylcobalamin (Ado-cobalamin). Also synthesizes adenosylcobalamin 5'-phosphate from adenosylcobinamide-GDP and alpha-ribazole 5'-phosphate.</text>
</comment>
<evidence type="ECO:0000256" key="20">
    <source>
        <dbReference type="SAM" id="MobiDB-lite"/>
    </source>
</evidence>
<evidence type="ECO:0000256" key="16">
    <source>
        <dbReference type="ARBA" id="ARBA00032853"/>
    </source>
</evidence>
<dbReference type="GO" id="GO:0008818">
    <property type="term" value="F:cobalamin 5'-phosphate synthase activity"/>
    <property type="evidence" value="ECO:0007669"/>
    <property type="project" value="UniProtKB-UniRule"/>
</dbReference>
<evidence type="ECO:0000256" key="8">
    <source>
        <dbReference type="ARBA" id="ARBA00022573"/>
    </source>
</evidence>
<name>A0A916RC40_9HYPH</name>
<dbReference type="HAMAP" id="MF_00719">
    <property type="entry name" value="CobS"/>
    <property type="match status" value="1"/>
</dbReference>
<evidence type="ECO:0000256" key="18">
    <source>
        <dbReference type="ARBA" id="ARBA00049504"/>
    </source>
</evidence>
<keyword evidence="10 19" id="KW-0812">Transmembrane</keyword>